<proteinExistence type="predicted"/>
<organism evidence="1 2">
    <name type="scientific">Ceratodon purpureus</name>
    <name type="common">Fire moss</name>
    <name type="synonym">Dicranum purpureum</name>
    <dbReference type="NCBI Taxonomy" id="3225"/>
    <lineage>
        <taxon>Eukaryota</taxon>
        <taxon>Viridiplantae</taxon>
        <taxon>Streptophyta</taxon>
        <taxon>Embryophyta</taxon>
        <taxon>Bryophyta</taxon>
        <taxon>Bryophytina</taxon>
        <taxon>Bryopsida</taxon>
        <taxon>Dicranidae</taxon>
        <taxon>Pseudoditrichales</taxon>
        <taxon>Ditrichaceae</taxon>
        <taxon>Ceratodon</taxon>
    </lineage>
</organism>
<dbReference type="EMBL" id="CM026422">
    <property type="protein sequence ID" value="KAG0588711.1"/>
    <property type="molecule type" value="Genomic_DNA"/>
</dbReference>
<name>A0A8T0J1E7_CERPU</name>
<evidence type="ECO:0000313" key="2">
    <source>
        <dbReference type="Proteomes" id="UP000822688"/>
    </source>
</evidence>
<accession>A0A8T0J1E7</accession>
<protein>
    <submittedName>
        <fullName evidence="1">Uncharacterized protein</fullName>
    </submittedName>
</protein>
<dbReference type="Proteomes" id="UP000822688">
    <property type="component" value="Chromosome 2"/>
</dbReference>
<evidence type="ECO:0000313" key="1">
    <source>
        <dbReference type="EMBL" id="KAG0588711.1"/>
    </source>
</evidence>
<reference evidence="1" key="1">
    <citation type="submission" date="2020-06" db="EMBL/GenBank/DDBJ databases">
        <title>WGS assembly of Ceratodon purpureus strain R40.</title>
        <authorList>
            <person name="Carey S.B."/>
            <person name="Jenkins J."/>
            <person name="Shu S."/>
            <person name="Lovell J.T."/>
            <person name="Sreedasyam A."/>
            <person name="Maumus F."/>
            <person name="Tiley G.P."/>
            <person name="Fernandez-Pozo N."/>
            <person name="Barry K."/>
            <person name="Chen C."/>
            <person name="Wang M."/>
            <person name="Lipzen A."/>
            <person name="Daum C."/>
            <person name="Saski C.A."/>
            <person name="Payton A.C."/>
            <person name="Mcbreen J.C."/>
            <person name="Conrad R.E."/>
            <person name="Kollar L.M."/>
            <person name="Olsson S."/>
            <person name="Huttunen S."/>
            <person name="Landis J.B."/>
            <person name="Wickett N.J."/>
            <person name="Johnson M.G."/>
            <person name="Rensing S.A."/>
            <person name="Grimwood J."/>
            <person name="Schmutz J."/>
            <person name="Mcdaniel S.F."/>
        </authorList>
    </citation>
    <scope>NUCLEOTIDE SEQUENCE</scope>
    <source>
        <strain evidence="1">R40</strain>
    </source>
</reference>
<dbReference type="AlphaFoldDB" id="A0A8T0J1E7"/>
<comment type="caution">
    <text evidence="1">The sequence shown here is derived from an EMBL/GenBank/DDBJ whole genome shotgun (WGS) entry which is preliminary data.</text>
</comment>
<gene>
    <name evidence="1" type="ORF">KC19_2G263700</name>
</gene>
<sequence>MRMASKDYVPHVAKLDTSIENVLESTLAGIDSSNDCKYMHSFLKRKIRCAHVIRTRLHCALLNFNIHFSSAGSDVTQNAALVRIAVAGIPASPSTVLHQSLQSVFPVVV</sequence>
<keyword evidence="2" id="KW-1185">Reference proteome</keyword>